<dbReference type="EMBL" id="VTPC01090131">
    <property type="protein sequence ID" value="KAF2884779.1"/>
    <property type="molecule type" value="Genomic_DNA"/>
</dbReference>
<accession>A0A8K0CEM6</accession>
<dbReference type="AlphaFoldDB" id="A0A8K0CEM6"/>
<organism evidence="2 3">
    <name type="scientific">Ignelater luminosus</name>
    <name type="common">Cucubano</name>
    <name type="synonym">Pyrophorus luminosus</name>
    <dbReference type="NCBI Taxonomy" id="2038154"/>
    <lineage>
        <taxon>Eukaryota</taxon>
        <taxon>Metazoa</taxon>
        <taxon>Ecdysozoa</taxon>
        <taxon>Arthropoda</taxon>
        <taxon>Hexapoda</taxon>
        <taxon>Insecta</taxon>
        <taxon>Pterygota</taxon>
        <taxon>Neoptera</taxon>
        <taxon>Endopterygota</taxon>
        <taxon>Coleoptera</taxon>
        <taxon>Polyphaga</taxon>
        <taxon>Elateriformia</taxon>
        <taxon>Elateroidea</taxon>
        <taxon>Elateridae</taxon>
        <taxon>Agrypninae</taxon>
        <taxon>Pyrophorini</taxon>
        <taxon>Ignelater</taxon>
    </lineage>
</organism>
<evidence type="ECO:0000259" key="1">
    <source>
        <dbReference type="Pfam" id="PF03184"/>
    </source>
</evidence>
<gene>
    <name evidence="2" type="ORF">ILUMI_21386</name>
</gene>
<proteinExistence type="predicted"/>
<dbReference type="Proteomes" id="UP000801492">
    <property type="component" value="Unassembled WGS sequence"/>
</dbReference>
<evidence type="ECO:0000313" key="2">
    <source>
        <dbReference type="EMBL" id="KAF2884779.1"/>
    </source>
</evidence>
<dbReference type="InterPro" id="IPR004875">
    <property type="entry name" value="DDE_SF_endonuclease_dom"/>
</dbReference>
<dbReference type="GO" id="GO:0003676">
    <property type="term" value="F:nucleic acid binding"/>
    <property type="evidence" value="ECO:0007669"/>
    <property type="project" value="InterPro"/>
</dbReference>
<keyword evidence="3" id="KW-1185">Reference proteome</keyword>
<reference evidence="2" key="1">
    <citation type="submission" date="2019-08" db="EMBL/GenBank/DDBJ databases">
        <title>The genome of the North American firefly Photinus pyralis.</title>
        <authorList>
            <consortium name="Photinus pyralis genome working group"/>
            <person name="Fallon T.R."/>
            <person name="Sander Lower S.E."/>
            <person name="Weng J.-K."/>
        </authorList>
    </citation>
    <scope>NUCLEOTIDE SEQUENCE</scope>
    <source>
        <strain evidence="2">TRF0915ILg1</strain>
        <tissue evidence="2">Whole body</tissue>
    </source>
</reference>
<dbReference type="OrthoDB" id="6782267at2759"/>
<feature type="domain" description="DDE-1" evidence="1">
    <location>
        <begin position="2"/>
        <end position="100"/>
    </location>
</feature>
<dbReference type="Pfam" id="PF03184">
    <property type="entry name" value="DDE_1"/>
    <property type="match status" value="1"/>
</dbReference>
<comment type="caution">
    <text evidence="2">The sequence shown here is derived from an EMBL/GenBank/DDBJ whole genome shotgun (WGS) entry which is preliminary data.</text>
</comment>
<protein>
    <recommendedName>
        <fullName evidence="1">DDE-1 domain-containing protein</fullName>
    </recommendedName>
</protein>
<sequence>MIPPMLLSKGKRKKIEWMGNLPGSQIEMIEKSSMTTAMFITWLDRSAKFMPRGNVLFIFNSASSHFDAADSHGVTLFCLPSNIIHELQPMDKTVFKAFEIYWNEK</sequence>
<name>A0A8K0CEM6_IGNLU</name>
<evidence type="ECO:0000313" key="3">
    <source>
        <dbReference type="Proteomes" id="UP000801492"/>
    </source>
</evidence>